<evidence type="ECO:0000313" key="2">
    <source>
        <dbReference type="Proteomes" id="UP000053989"/>
    </source>
</evidence>
<accession>A0A0C2ZW79</accession>
<organism evidence="1 2">
    <name type="scientific">Scleroderma citrinum Foug A</name>
    <dbReference type="NCBI Taxonomy" id="1036808"/>
    <lineage>
        <taxon>Eukaryota</taxon>
        <taxon>Fungi</taxon>
        <taxon>Dikarya</taxon>
        <taxon>Basidiomycota</taxon>
        <taxon>Agaricomycotina</taxon>
        <taxon>Agaricomycetes</taxon>
        <taxon>Agaricomycetidae</taxon>
        <taxon>Boletales</taxon>
        <taxon>Sclerodermatineae</taxon>
        <taxon>Sclerodermataceae</taxon>
        <taxon>Scleroderma</taxon>
    </lineage>
</organism>
<proteinExistence type="predicted"/>
<reference evidence="1 2" key="1">
    <citation type="submission" date="2014-04" db="EMBL/GenBank/DDBJ databases">
        <authorList>
            <consortium name="DOE Joint Genome Institute"/>
            <person name="Kuo A."/>
            <person name="Kohler A."/>
            <person name="Nagy L.G."/>
            <person name="Floudas D."/>
            <person name="Copeland A."/>
            <person name="Barry K.W."/>
            <person name="Cichocki N."/>
            <person name="Veneault-Fourrey C."/>
            <person name="LaButti K."/>
            <person name="Lindquist E.A."/>
            <person name="Lipzen A."/>
            <person name="Lundell T."/>
            <person name="Morin E."/>
            <person name="Murat C."/>
            <person name="Sun H."/>
            <person name="Tunlid A."/>
            <person name="Henrissat B."/>
            <person name="Grigoriev I.V."/>
            <person name="Hibbett D.S."/>
            <person name="Martin F."/>
            <person name="Nordberg H.P."/>
            <person name="Cantor M.N."/>
            <person name="Hua S.X."/>
        </authorList>
    </citation>
    <scope>NUCLEOTIDE SEQUENCE [LARGE SCALE GENOMIC DNA]</scope>
    <source>
        <strain evidence="1 2">Foug A</strain>
    </source>
</reference>
<evidence type="ECO:0000313" key="1">
    <source>
        <dbReference type="EMBL" id="KIM56732.1"/>
    </source>
</evidence>
<dbReference type="HOGENOM" id="CLU_2777395_0_0_1"/>
<dbReference type="EMBL" id="KN822111">
    <property type="protein sequence ID" value="KIM56732.1"/>
    <property type="molecule type" value="Genomic_DNA"/>
</dbReference>
<gene>
    <name evidence="1" type="ORF">SCLCIDRAFT_1220174</name>
</gene>
<dbReference type="Proteomes" id="UP000053989">
    <property type="component" value="Unassembled WGS sequence"/>
</dbReference>
<protein>
    <submittedName>
        <fullName evidence="1">Uncharacterized protein</fullName>
    </submittedName>
</protein>
<name>A0A0C2ZW79_9AGAM</name>
<dbReference type="InParanoid" id="A0A0C2ZW79"/>
<keyword evidence="2" id="KW-1185">Reference proteome</keyword>
<sequence length="69" mass="7453">MSELESESFATEFIPNCILSSSRVVTRVQTVPKGCYPPDIYIMCSIRVLRTSILSVLVGASSIVTTSAP</sequence>
<reference evidence="2" key="2">
    <citation type="submission" date="2015-01" db="EMBL/GenBank/DDBJ databases">
        <title>Evolutionary Origins and Diversification of the Mycorrhizal Mutualists.</title>
        <authorList>
            <consortium name="DOE Joint Genome Institute"/>
            <consortium name="Mycorrhizal Genomics Consortium"/>
            <person name="Kohler A."/>
            <person name="Kuo A."/>
            <person name="Nagy L.G."/>
            <person name="Floudas D."/>
            <person name="Copeland A."/>
            <person name="Barry K.W."/>
            <person name="Cichocki N."/>
            <person name="Veneault-Fourrey C."/>
            <person name="LaButti K."/>
            <person name="Lindquist E.A."/>
            <person name="Lipzen A."/>
            <person name="Lundell T."/>
            <person name="Morin E."/>
            <person name="Murat C."/>
            <person name="Riley R."/>
            <person name="Ohm R."/>
            <person name="Sun H."/>
            <person name="Tunlid A."/>
            <person name="Henrissat B."/>
            <person name="Grigoriev I.V."/>
            <person name="Hibbett D.S."/>
            <person name="Martin F."/>
        </authorList>
    </citation>
    <scope>NUCLEOTIDE SEQUENCE [LARGE SCALE GENOMIC DNA]</scope>
    <source>
        <strain evidence="2">Foug A</strain>
    </source>
</reference>
<dbReference type="AlphaFoldDB" id="A0A0C2ZW79"/>